<evidence type="ECO:0000256" key="8">
    <source>
        <dbReference type="ARBA" id="ARBA00023136"/>
    </source>
</evidence>
<feature type="domain" description="Major facilitator superfamily (MFS) profile" evidence="10">
    <location>
        <begin position="13"/>
        <end position="494"/>
    </location>
</feature>
<keyword evidence="5" id="KW-0997">Cell inner membrane</keyword>
<dbReference type="AlphaFoldDB" id="A0A165F1P2"/>
<name>A0A165F1P2_9NEIS</name>
<feature type="transmembrane region" description="Helical" evidence="9">
    <location>
        <begin position="230"/>
        <end position="248"/>
    </location>
</feature>
<dbReference type="SUPFAM" id="SSF103473">
    <property type="entry name" value="MFS general substrate transporter"/>
    <property type="match status" value="1"/>
</dbReference>
<evidence type="ECO:0000259" key="10">
    <source>
        <dbReference type="PROSITE" id="PS50850"/>
    </source>
</evidence>
<dbReference type="PROSITE" id="PS50850">
    <property type="entry name" value="MFS"/>
    <property type="match status" value="1"/>
</dbReference>
<accession>A0A165F1P2</accession>
<dbReference type="Pfam" id="PF07690">
    <property type="entry name" value="MFS_1"/>
    <property type="match status" value="1"/>
</dbReference>
<feature type="transmembrane region" description="Helical" evidence="9">
    <location>
        <begin position="475"/>
        <end position="493"/>
    </location>
</feature>
<feature type="transmembrane region" description="Helical" evidence="9">
    <location>
        <begin position="112"/>
        <end position="129"/>
    </location>
</feature>
<gene>
    <name evidence="11" type="primary">emrB</name>
    <name evidence="11" type="ORF">AVW16_13120</name>
</gene>
<dbReference type="STRING" id="1452487.AVW16_13120"/>
<keyword evidence="4" id="KW-1003">Cell membrane</keyword>
<evidence type="ECO:0000256" key="1">
    <source>
        <dbReference type="ARBA" id="ARBA00004429"/>
    </source>
</evidence>
<evidence type="ECO:0000256" key="5">
    <source>
        <dbReference type="ARBA" id="ARBA00022519"/>
    </source>
</evidence>
<evidence type="ECO:0000256" key="2">
    <source>
        <dbReference type="ARBA" id="ARBA00008537"/>
    </source>
</evidence>
<dbReference type="GO" id="GO:1990961">
    <property type="term" value="P:xenobiotic detoxification by transmembrane export across the plasma membrane"/>
    <property type="evidence" value="ECO:0007669"/>
    <property type="project" value="UniProtKB-ARBA"/>
</dbReference>
<feature type="transmembrane region" description="Helical" evidence="9">
    <location>
        <begin position="333"/>
        <end position="351"/>
    </location>
</feature>
<comment type="similarity">
    <text evidence="2">Belongs to the major facilitator superfamily. EmrB family.</text>
</comment>
<evidence type="ECO:0000313" key="11">
    <source>
        <dbReference type="EMBL" id="KZE29786.1"/>
    </source>
</evidence>
<dbReference type="InterPro" id="IPR004638">
    <property type="entry name" value="EmrB-like"/>
</dbReference>
<dbReference type="InterPro" id="IPR011701">
    <property type="entry name" value="MFS"/>
</dbReference>
<protein>
    <submittedName>
        <fullName evidence="11">Multidrug resistance protein B</fullName>
    </submittedName>
</protein>
<dbReference type="EMBL" id="LQQU01000031">
    <property type="protein sequence ID" value="KZE29786.1"/>
    <property type="molecule type" value="Genomic_DNA"/>
</dbReference>
<dbReference type="Gene3D" id="1.20.1250.20">
    <property type="entry name" value="MFS general substrate transporter like domains"/>
    <property type="match status" value="1"/>
</dbReference>
<feature type="transmembrane region" description="Helical" evidence="9">
    <location>
        <begin position="165"/>
        <end position="187"/>
    </location>
</feature>
<reference evidence="12" key="1">
    <citation type="submission" date="2016-01" db="EMBL/GenBank/DDBJ databases">
        <title>Draft genome of Chromobacterium sp. F49.</title>
        <authorList>
            <person name="Hong K.W."/>
        </authorList>
    </citation>
    <scope>NUCLEOTIDE SEQUENCE [LARGE SCALE GENOMIC DNA]</scope>
    <source>
        <strain evidence="12">CN10</strain>
    </source>
</reference>
<keyword evidence="7 9" id="KW-1133">Transmembrane helix</keyword>
<sequence>MTPPLAGAPRAWATAALSLAAFMQVLDSTIATVAIATIAGDLGASASQGTWVITSFAVANAISVPVSGWLARRVGEVRLFLVATLGFVAASWLCGVAPSLEALIACRVLQGALAGPVIPLSQSLLLAAYPDDKKGMALALWSTLVIVAPVCGPVLGGWIADRWHWGWLFFINVPLGLLCSAVAWRLLRGRETPVEAQPVDRVGLVLLVLGVGALQLLLDRGRELDWFESAEIVALAVVAVVALAYLLVWERHEPHPVLALALFRRRNFTVGVVATSVGFLLYLGAEVLIPLLLQTQHGYTAERAGLAVAPVGLLPVLLSPLLGRYVGHVDLRWLVTASFLAFAACFAWRATSFLPGMAFEAVVWPQLALGLAVAGFFMPLTAISFAGLRPEEIAGAAALANFLRTLAGSIGASGVGALWERREALHHARLAELAGRLEPDALHGLAMQDWGAAQADGLLAREIARQAAFIGANEIFWGSALLFLLLIALVWLAR</sequence>
<dbReference type="PANTHER" id="PTHR42718">
    <property type="entry name" value="MAJOR FACILITATOR SUPERFAMILY MULTIDRUG TRANSPORTER MFSC"/>
    <property type="match status" value="1"/>
</dbReference>
<keyword evidence="8 9" id="KW-0472">Membrane</keyword>
<keyword evidence="3" id="KW-0813">Transport</keyword>
<feature type="transmembrane region" description="Helical" evidence="9">
    <location>
        <begin position="51"/>
        <end position="72"/>
    </location>
</feature>
<feature type="non-terminal residue" evidence="11">
    <location>
        <position position="494"/>
    </location>
</feature>
<keyword evidence="6 9" id="KW-0812">Transmembrane</keyword>
<dbReference type="InterPro" id="IPR020846">
    <property type="entry name" value="MFS_dom"/>
</dbReference>
<organism evidence="11 12">
    <name type="scientific">Crenobacter luteus</name>
    <dbReference type="NCBI Taxonomy" id="1452487"/>
    <lineage>
        <taxon>Bacteria</taxon>
        <taxon>Pseudomonadati</taxon>
        <taxon>Pseudomonadota</taxon>
        <taxon>Betaproteobacteria</taxon>
        <taxon>Neisseriales</taxon>
        <taxon>Neisseriaceae</taxon>
        <taxon>Crenobacter</taxon>
    </lineage>
</organism>
<feature type="transmembrane region" description="Helical" evidence="9">
    <location>
        <begin position="268"/>
        <end position="293"/>
    </location>
</feature>
<evidence type="ECO:0000256" key="3">
    <source>
        <dbReference type="ARBA" id="ARBA00022448"/>
    </source>
</evidence>
<feature type="transmembrane region" description="Helical" evidence="9">
    <location>
        <begin position="12"/>
        <end position="39"/>
    </location>
</feature>
<feature type="transmembrane region" description="Helical" evidence="9">
    <location>
        <begin position="79"/>
        <end position="100"/>
    </location>
</feature>
<dbReference type="FunFam" id="1.20.1720.10:FF:000002">
    <property type="entry name" value="Multidrug resistance protein B"/>
    <property type="match status" value="1"/>
</dbReference>
<keyword evidence="12" id="KW-1185">Reference proteome</keyword>
<comment type="caution">
    <text evidence="11">The sequence shown here is derived from an EMBL/GenBank/DDBJ whole genome shotgun (WGS) entry which is preliminary data.</text>
</comment>
<evidence type="ECO:0000313" key="12">
    <source>
        <dbReference type="Proteomes" id="UP000076625"/>
    </source>
</evidence>
<evidence type="ECO:0000256" key="9">
    <source>
        <dbReference type="SAM" id="Phobius"/>
    </source>
</evidence>
<dbReference type="NCBIfam" id="TIGR00711">
    <property type="entry name" value="efflux_EmrB"/>
    <property type="match status" value="1"/>
</dbReference>
<feature type="transmembrane region" description="Helical" evidence="9">
    <location>
        <begin position="136"/>
        <end position="159"/>
    </location>
</feature>
<dbReference type="GO" id="GO:0022857">
    <property type="term" value="F:transmembrane transporter activity"/>
    <property type="evidence" value="ECO:0007669"/>
    <property type="project" value="InterPro"/>
</dbReference>
<dbReference type="CDD" id="cd17503">
    <property type="entry name" value="MFS_LmrB_MDR_like"/>
    <property type="match status" value="1"/>
</dbReference>
<feature type="transmembrane region" description="Helical" evidence="9">
    <location>
        <begin position="305"/>
        <end position="326"/>
    </location>
</feature>
<dbReference type="GO" id="GO:0005886">
    <property type="term" value="C:plasma membrane"/>
    <property type="evidence" value="ECO:0007669"/>
    <property type="project" value="UniProtKB-SubCell"/>
</dbReference>
<evidence type="ECO:0000256" key="6">
    <source>
        <dbReference type="ARBA" id="ARBA00022692"/>
    </source>
</evidence>
<dbReference type="RefSeq" id="WP_066613481.1">
    <property type="nucleotide sequence ID" value="NZ_LQQU01000031.1"/>
</dbReference>
<dbReference type="PANTHER" id="PTHR42718:SF9">
    <property type="entry name" value="MAJOR FACILITATOR SUPERFAMILY MULTIDRUG TRANSPORTER MFSC"/>
    <property type="match status" value="1"/>
</dbReference>
<dbReference type="Proteomes" id="UP000076625">
    <property type="component" value="Unassembled WGS sequence"/>
</dbReference>
<proteinExistence type="inferred from homology"/>
<dbReference type="Gene3D" id="1.20.1720.10">
    <property type="entry name" value="Multidrug resistance protein D"/>
    <property type="match status" value="1"/>
</dbReference>
<evidence type="ECO:0000256" key="4">
    <source>
        <dbReference type="ARBA" id="ARBA00022475"/>
    </source>
</evidence>
<dbReference type="OrthoDB" id="9807274at2"/>
<feature type="transmembrane region" description="Helical" evidence="9">
    <location>
        <begin position="363"/>
        <end position="386"/>
    </location>
</feature>
<dbReference type="InterPro" id="IPR036259">
    <property type="entry name" value="MFS_trans_sf"/>
</dbReference>
<dbReference type="GO" id="GO:0015721">
    <property type="term" value="P:bile acid and bile salt transport"/>
    <property type="evidence" value="ECO:0007669"/>
    <property type="project" value="UniProtKB-ARBA"/>
</dbReference>
<evidence type="ECO:0000256" key="7">
    <source>
        <dbReference type="ARBA" id="ARBA00022989"/>
    </source>
</evidence>
<comment type="subcellular location">
    <subcellularLocation>
        <location evidence="1">Cell inner membrane</location>
        <topology evidence="1">Multi-pass membrane protein</topology>
    </subcellularLocation>
</comment>
<feature type="transmembrane region" description="Helical" evidence="9">
    <location>
        <begin position="199"/>
        <end position="218"/>
    </location>
</feature>